<dbReference type="PROSITE" id="PS51257">
    <property type="entry name" value="PROKAR_LIPOPROTEIN"/>
    <property type="match status" value="1"/>
</dbReference>
<comment type="caution">
    <text evidence="2">The sequence shown here is derived from an EMBL/GenBank/DDBJ whole genome shotgun (WGS) entry which is preliminary data.</text>
</comment>
<evidence type="ECO:0000256" key="1">
    <source>
        <dbReference type="SAM" id="Phobius"/>
    </source>
</evidence>
<dbReference type="AlphaFoldDB" id="A0A7C3IJD0"/>
<evidence type="ECO:0008006" key="3">
    <source>
        <dbReference type="Google" id="ProtNLM"/>
    </source>
</evidence>
<gene>
    <name evidence="2" type="ORF">ENS59_07420</name>
</gene>
<dbReference type="EMBL" id="DSVL01000229">
    <property type="protein sequence ID" value="HFH29327.1"/>
    <property type="molecule type" value="Genomic_DNA"/>
</dbReference>
<keyword evidence="1" id="KW-0472">Membrane</keyword>
<organism evidence="2">
    <name type="scientific">Gracilinema caldarium</name>
    <dbReference type="NCBI Taxonomy" id="215591"/>
    <lineage>
        <taxon>Bacteria</taxon>
        <taxon>Pseudomonadati</taxon>
        <taxon>Spirochaetota</taxon>
        <taxon>Spirochaetia</taxon>
        <taxon>Spirochaetales</taxon>
        <taxon>Breznakiellaceae</taxon>
        <taxon>Gracilinema</taxon>
    </lineage>
</organism>
<name>A0A7C3IJD0_9SPIR</name>
<evidence type="ECO:0000313" key="2">
    <source>
        <dbReference type="EMBL" id="HFH29327.1"/>
    </source>
</evidence>
<protein>
    <recommendedName>
        <fullName evidence="3">DUF2271 domain-containing protein</fullName>
    </recommendedName>
</protein>
<accession>A0A7C3IJD0</accession>
<keyword evidence="1" id="KW-0812">Transmembrane</keyword>
<proteinExistence type="predicted"/>
<sequence>MIRDDLKNIGHFALYILISFVITACAGGEPAAQVLKPATVSGARIELHLIPGKHYSKDMNILIFKYTVQPQVAAWIESPEGRYLDTLYVTEAAATKKYRAAPKQGRPEALPVWFARKTGAVDAVSAPTALDTAVHYGNGIAARLPAGNYTIMLEVNRSYDWNETYSKKNSGVNGQPSVIYRANLEIGKRPKEVRFEPIGIGSVDGSDGNIRPNLEGIDTALELFSSLIVRYLEE</sequence>
<keyword evidence="1" id="KW-1133">Transmembrane helix</keyword>
<feature type="transmembrane region" description="Helical" evidence="1">
    <location>
        <begin position="12"/>
        <end position="32"/>
    </location>
</feature>
<reference evidence="2" key="1">
    <citation type="journal article" date="2020" name="mSystems">
        <title>Genome- and Community-Level Interaction Insights into Carbon Utilization and Element Cycling Functions of Hydrothermarchaeota in Hydrothermal Sediment.</title>
        <authorList>
            <person name="Zhou Z."/>
            <person name="Liu Y."/>
            <person name="Xu W."/>
            <person name="Pan J."/>
            <person name="Luo Z.H."/>
            <person name="Li M."/>
        </authorList>
    </citation>
    <scope>NUCLEOTIDE SEQUENCE [LARGE SCALE GENOMIC DNA]</scope>
    <source>
        <strain evidence="2">SpSt-503</strain>
    </source>
</reference>